<dbReference type="PROSITE" id="PS51257">
    <property type="entry name" value="PROKAR_LIPOPROTEIN"/>
    <property type="match status" value="1"/>
</dbReference>
<reference evidence="9" key="2">
    <citation type="journal article" date="2021" name="PeerJ">
        <title>Extensive microbial diversity within the chicken gut microbiome revealed by metagenomics and culture.</title>
        <authorList>
            <person name="Gilroy R."/>
            <person name="Ravi A."/>
            <person name="Getino M."/>
            <person name="Pursley I."/>
            <person name="Horton D.L."/>
            <person name="Alikhan N.F."/>
            <person name="Baker D."/>
            <person name="Gharbi K."/>
            <person name="Hall N."/>
            <person name="Watson M."/>
            <person name="Adriaenssens E.M."/>
            <person name="Foster-Nyarko E."/>
            <person name="Jarju S."/>
            <person name="Secka A."/>
            <person name="Antonio M."/>
            <person name="Oren A."/>
            <person name="Chaudhuri R.R."/>
            <person name="La Ragione R."/>
            <person name="Hildebrand F."/>
            <person name="Pallen M.J."/>
        </authorList>
    </citation>
    <scope>NUCLEOTIDE SEQUENCE</scope>
    <source>
        <strain evidence="9">G3-8215</strain>
    </source>
</reference>
<evidence type="ECO:0000256" key="2">
    <source>
        <dbReference type="ARBA" id="ARBA00006275"/>
    </source>
</evidence>
<comment type="subcellular location">
    <subcellularLocation>
        <location evidence="1">Cell outer membrane</location>
    </subcellularLocation>
</comment>
<evidence type="ECO:0000259" key="7">
    <source>
        <dbReference type="Pfam" id="PF07980"/>
    </source>
</evidence>
<dbReference type="CDD" id="cd08977">
    <property type="entry name" value="SusD"/>
    <property type="match status" value="1"/>
</dbReference>
<keyword evidence="5" id="KW-0998">Cell outer membrane</keyword>
<keyword evidence="4" id="KW-0472">Membrane</keyword>
<name>A0A940DQ04_9BACT</name>
<comment type="similarity">
    <text evidence="2">Belongs to the SusD family.</text>
</comment>
<sequence>MKKIFMLFSVASALMSCSFFDVDTAGFIEPKDSYTDEESVYMALVGVYAPLGDVSFYGRDWFYAFNLQDDLSYYDRNYTKQELFLNNYTYTNSTLNNLWANLYSGINRANSFLEYVQDAQVEDELKMQYIGEVRFLRAYYYFTLSSLWGDVPLKLKSTRDSKFSSMEVPVTSTEKIFDFVVKEMEYASSLVAEADELVGPGRISKSTVQGILARVYLKMGGFPLNKGKEAYEKAAFWARQVKDSQIHSLNPDYVKIFTNLCEDIYDLTYRENIWEIEFKGNNQDGHKAGGCVGSYNGVYNNQTDSYGFGYGYVSCTLKMFDLYDNPDDVRKDWNICTYYYRNGEKLFRNLANNQYVYCNAGKFRREYELTGNKDKDYTPINFPVLRYSDVLLMLAEAENEAYGPTDLAYECINEVRHRANPNYETISSLDQESLRQLIRDERGRELCFEGLRKLDLIRWGIYVEEMTDGRRAQVEDSRWHANKKYAGLIVDYTEYRHNWYPIPSKELATNPAIKQNPLW</sequence>
<dbReference type="EMBL" id="JADILV010000013">
    <property type="protein sequence ID" value="MBO8482907.1"/>
    <property type="molecule type" value="Genomic_DNA"/>
</dbReference>
<reference evidence="9" key="1">
    <citation type="submission" date="2020-10" db="EMBL/GenBank/DDBJ databases">
        <authorList>
            <person name="Gilroy R."/>
        </authorList>
    </citation>
    <scope>NUCLEOTIDE SEQUENCE</scope>
    <source>
        <strain evidence="9">G3-8215</strain>
    </source>
</reference>
<evidence type="ECO:0000256" key="6">
    <source>
        <dbReference type="SAM" id="SignalP"/>
    </source>
</evidence>
<dbReference type="Pfam" id="PF07980">
    <property type="entry name" value="SusD_RagB"/>
    <property type="match status" value="1"/>
</dbReference>
<dbReference type="Proteomes" id="UP000725002">
    <property type="component" value="Unassembled WGS sequence"/>
</dbReference>
<dbReference type="InterPro" id="IPR033985">
    <property type="entry name" value="SusD-like_N"/>
</dbReference>
<comment type="caution">
    <text evidence="9">The sequence shown here is derived from an EMBL/GenBank/DDBJ whole genome shotgun (WGS) entry which is preliminary data.</text>
</comment>
<dbReference type="GO" id="GO:0009279">
    <property type="term" value="C:cell outer membrane"/>
    <property type="evidence" value="ECO:0007669"/>
    <property type="project" value="UniProtKB-SubCell"/>
</dbReference>
<feature type="domain" description="SusD-like N-terminal" evidence="8">
    <location>
        <begin position="65"/>
        <end position="217"/>
    </location>
</feature>
<proteinExistence type="inferred from homology"/>
<keyword evidence="3 6" id="KW-0732">Signal</keyword>
<organism evidence="9 10">
    <name type="scientific">Candidatus Cryptobacteroides avicola</name>
    <dbReference type="NCBI Taxonomy" id="2840757"/>
    <lineage>
        <taxon>Bacteria</taxon>
        <taxon>Pseudomonadati</taxon>
        <taxon>Bacteroidota</taxon>
        <taxon>Bacteroidia</taxon>
        <taxon>Bacteroidales</taxon>
        <taxon>Candidatus Cryptobacteroides</taxon>
    </lineage>
</organism>
<protein>
    <submittedName>
        <fullName evidence="9">RagB/SusD family nutrient uptake outer membrane protein</fullName>
    </submittedName>
</protein>
<evidence type="ECO:0000256" key="5">
    <source>
        <dbReference type="ARBA" id="ARBA00023237"/>
    </source>
</evidence>
<dbReference type="Gene3D" id="1.25.40.390">
    <property type="match status" value="1"/>
</dbReference>
<accession>A0A940DQ04</accession>
<gene>
    <name evidence="9" type="ORF">IAB75_02150</name>
</gene>
<feature type="signal peptide" evidence="6">
    <location>
        <begin position="1"/>
        <end position="21"/>
    </location>
</feature>
<evidence type="ECO:0000256" key="1">
    <source>
        <dbReference type="ARBA" id="ARBA00004442"/>
    </source>
</evidence>
<evidence type="ECO:0000313" key="10">
    <source>
        <dbReference type="Proteomes" id="UP000725002"/>
    </source>
</evidence>
<dbReference type="InterPro" id="IPR012944">
    <property type="entry name" value="SusD_RagB_dom"/>
</dbReference>
<dbReference type="InterPro" id="IPR011990">
    <property type="entry name" value="TPR-like_helical_dom_sf"/>
</dbReference>
<dbReference type="Pfam" id="PF14322">
    <property type="entry name" value="SusD-like_3"/>
    <property type="match status" value="1"/>
</dbReference>
<feature type="domain" description="RagB/SusD" evidence="7">
    <location>
        <begin position="271"/>
        <end position="519"/>
    </location>
</feature>
<evidence type="ECO:0000313" key="9">
    <source>
        <dbReference type="EMBL" id="MBO8482907.1"/>
    </source>
</evidence>
<evidence type="ECO:0000259" key="8">
    <source>
        <dbReference type="Pfam" id="PF14322"/>
    </source>
</evidence>
<dbReference type="SUPFAM" id="SSF48452">
    <property type="entry name" value="TPR-like"/>
    <property type="match status" value="1"/>
</dbReference>
<dbReference type="AlphaFoldDB" id="A0A940DQ04"/>
<feature type="chain" id="PRO_5036861607" evidence="6">
    <location>
        <begin position="22"/>
        <end position="519"/>
    </location>
</feature>
<evidence type="ECO:0000256" key="4">
    <source>
        <dbReference type="ARBA" id="ARBA00023136"/>
    </source>
</evidence>
<evidence type="ECO:0000256" key="3">
    <source>
        <dbReference type="ARBA" id="ARBA00022729"/>
    </source>
</evidence>